<accession>A0A1D9MAG4</accession>
<proteinExistence type="predicted"/>
<dbReference type="InterPro" id="IPR018912">
    <property type="entry name" value="DUF2478"/>
</dbReference>
<dbReference type="EMBL" id="CP017781">
    <property type="protein sequence ID" value="AOZ68844.1"/>
    <property type="molecule type" value="Genomic_DNA"/>
</dbReference>
<keyword evidence="2" id="KW-1185">Reference proteome</keyword>
<dbReference type="AlphaFoldDB" id="A0A1D9MAG4"/>
<evidence type="ECO:0008006" key="3">
    <source>
        <dbReference type="Google" id="ProtNLM"/>
    </source>
</evidence>
<dbReference type="KEGG" id="rhp:LPB142_05520"/>
<evidence type="ECO:0000313" key="2">
    <source>
        <dbReference type="Proteomes" id="UP000176562"/>
    </source>
</evidence>
<name>A0A1D9MAG4_9RHOB</name>
<dbReference type="Pfam" id="PF10649">
    <property type="entry name" value="DUF2478"/>
    <property type="match status" value="1"/>
</dbReference>
<gene>
    <name evidence="1" type="ORF">LPB142_05520</name>
</gene>
<dbReference type="RefSeq" id="WP_071165757.1">
    <property type="nucleotide sequence ID" value="NZ_CP017781.1"/>
</dbReference>
<protein>
    <recommendedName>
        <fullName evidence="3">Molybdenum ABC transporter ATP-binding protein</fullName>
    </recommendedName>
</protein>
<evidence type="ECO:0000313" key="1">
    <source>
        <dbReference type="EMBL" id="AOZ68844.1"/>
    </source>
</evidence>
<reference evidence="1 2" key="1">
    <citation type="submission" date="2016-10" db="EMBL/GenBank/DDBJ databases">
        <title>Rhodobacter sp. LPB0142, isolated from sea water.</title>
        <authorList>
            <person name="Kim E."/>
            <person name="Yi H."/>
        </authorList>
    </citation>
    <scope>NUCLEOTIDE SEQUENCE [LARGE SCALE GENOMIC DNA]</scope>
    <source>
        <strain evidence="1 2">LPB0142</strain>
    </source>
</reference>
<organism evidence="1 2">
    <name type="scientific">Rhodobacter xanthinilyticus</name>
    <dbReference type="NCBI Taxonomy" id="1850250"/>
    <lineage>
        <taxon>Bacteria</taxon>
        <taxon>Pseudomonadati</taxon>
        <taxon>Pseudomonadota</taxon>
        <taxon>Alphaproteobacteria</taxon>
        <taxon>Rhodobacterales</taxon>
        <taxon>Rhodobacter group</taxon>
        <taxon>Rhodobacter</taxon>
    </lineage>
</organism>
<dbReference type="Proteomes" id="UP000176562">
    <property type="component" value="Chromosome"/>
</dbReference>
<dbReference type="STRING" id="1850250.LPB142_05520"/>
<sequence length="175" mass="18617">MTATPLAAIRFDDQDIDGFVAGLVEVLRSAGWRLSGVLQSRGIADTECHCADMDLTSIATGEVFRISQPLGNGSHGCRLHPGALAQCSEVLAGELTTKPDLLVLNRFGQGESEGRGFRDLIARALELGIPVLTTVRPKYAAAWADFGGELASDLPFDADAVLAWAQDQKEARHAA</sequence>